<reference evidence="1" key="1">
    <citation type="submission" date="2021-02" db="EMBL/GenBank/DDBJ databases">
        <authorList>
            <person name="Dougan E. K."/>
            <person name="Rhodes N."/>
            <person name="Thang M."/>
            <person name="Chan C."/>
        </authorList>
    </citation>
    <scope>NUCLEOTIDE SEQUENCE</scope>
</reference>
<feature type="non-terminal residue" evidence="1">
    <location>
        <position position="774"/>
    </location>
</feature>
<dbReference type="Proteomes" id="UP000649617">
    <property type="component" value="Unassembled WGS sequence"/>
</dbReference>
<name>A0A812SR62_SYMPI</name>
<gene>
    <name evidence="1" type="ORF">SPIL2461_LOCUS12455</name>
</gene>
<evidence type="ECO:0000313" key="2">
    <source>
        <dbReference type="Proteomes" id="UP000649617"/>
    </source>
</evidence>
<evidence type="ECO:0000313" key="1">
    <source>
        <dbReference type="EMBL" id="CAE7485813.1"/>
    </source>
</evidence>
<proteinExistence type="predicted"/>
<keyword evidence="2" id="KW-1185">Reference proteome</keyword>
<dbReference type="EMBL" id="CAJNIZ010025677">
    <property type="protein sequence ID" value="CAE7485813.1"/>
    <property type="molecule type" value="Genomic_DNA"/>
</dbReference>
<feature type="non-terminal residue" evidence="1">
    <location>
        <position position="1"/>
    </location>
</feature>
<dbReference type="AlphaFoldDB" id="A0A812SR62"/>
<sequence length="774" mass="81265">IPGSNGAHLNLAAETFLEDEFNPNTYDVNDITIHYDGKNGTDAINVNFITDHNAGYFSDVIDGLGSGNIGASAVGDTDIDLGLSFGNVEGVGFSGAANGGLRVDASSTPATTGLNINDAGGAGDGVSQITGNGGFTALVFEGFNDLQVVSGTGAELIDLIALDSATTLTSVELDADDVFAADDVSNDTIRVRSTPAGVTSVSLLGGLGDDLFQIFDAGSTVDNIFAALDNSTPVGVNTVLNGQAGNDEFFFDSNYVLRGFINGGGDVDTIDYTTYSNAVHVQLAGLGSLDGFQGYELNGSILGTGGGGTGFDNINDLVGSANSDTLEGPNLNNYWGITANDEGFIIAERNNLAIGRPTIAGDAIATPPEERLDFTDFQNLIGGTQDDRFDLSDGAGLTGTLDGDTGNDSLDYRDYTTGVTVDLADVITDIHGNDTIDFRFASAGIVFDVDIINTPQDVFGGNTVELRQLQPEQPDTNPSFMENVVGSEFDDYIFIDPLSQDGNFPIDGPPVLRSADGRGGFDILDFDAKGQAVIDTGYSLTADGVGTVQYLNFEEVTPFEDNPATIVDNGDLGFSLSGDWPYHPAGTAAITTGVGYEDDIHTVPSESTVHYDEARAFWEFYGLTPGVYRVSVTWPASENPFVIPQMASDAPFTVFDGSRNDITTTAINLGTFDLNQQIAPDDFQADGALWEDLGTFTVNSRTLTVMLTNLANGLITADAVRIERVSAGPEVQLTDVTDAPAPPSILVDGHPGGIDFGTTELLTDLTRTFEITNT</sequence>
<comment type="caution">
    <text evidence="1">The sequence shown here is derived from an EMBL/GenBank/DDBJ whole genome shotgun (WGS) entry which is preliminary data.</text>
</comment>
<organism evidence="1 2">
    <name type="scientific">Symbiodinium pilosum</name>
    <name type="common">Dinoflagellate</name>
    <dbReference type="NCBI Taxonomy" id="2952"/>
    <lineage>
        <taxon>Eukaryota</taxon>
        <taxon>Sar</taxon>
        <taxon>Alveolata</taxon>
        <taxon>Dinophyceae</taxon>
        <taxon>Suessiales</taxon>
        <taxon>Symbiodiniaceae</taxon>
        <taxon>Symbiodinium</taxon>
    </lineage>
</organism>
<accession>A0A812SR62</accession>
<protein>
    <submittedName>
        <fullName evidence="1">Uncharacterized protein</fullName>
    </submittedName>
</protein>